<evidence type="ECO:0000313" key="3">
    <source>
        <dbReference type="Proteomes" id="UP000625210"/>
    </source>
</evidence>
<keyword evidence="3" id="KW-1185">Reference proteome</keyword>
<evidence type="ECO:0000256" key="1">
    <source>
        <dbReference type="SAM" id="MobiDB-lite"/>
    </source>
</evidence>
<dbReference type="EMBL" id="BMHQ01000016">
    <property type="protein sequence ID" value="GGE28081.1"/>
    <property type="molecule type" value="Genomic_DNA"/>
</dbReference>
<proteinExistence type="predicted"/>
<dbReference type="Proteomes" id="UP000625210">
    <property type="component" value="Unassembled WGS sequence"/>
</dbReference>
<organism evidence="2 3">
    <name type="scientific">Marinithermofilum abyssi</name>
    <dbReference type="NCBI Taxonomy" id="1571185"/>
    <lineage>
        <taxon>Bacteria</taxon>
        <taxon>Bacillati</taxon>
        <taxon>Bacillota</taxon>
        <taxon>Bacilli</taxon>
        <taxon>Bacillales</taxon>
        <taxon>Thermoactinomycetaceae</taxon>
        <taxon>Marinithermofilum</taxon>
    </lineage>
</organism>
<feature type="region of interest" description="Disordered" evidence="1">
    <location>
        <begin position="467"/>
        <end position="486"/>
    </location>
</feature>
<feature type="compositionally biased region" description="Basic and acidic residues" evidence="1">
    <location>
        <begin position="472"/>
        <end position="481"/>
    </location>
</feature>
<comment type="caution">
    <text evidence="2">The sequence shown here is derived from an EMBL/GenBank/DDBJ whole genome shotgun (WGS) entry which is preliminary data.</text>
</comment>
<feature type="region of interest" description="Disordered" evidence="1">
    <location>
        <begin position="526"/>
        <end position="561"/>
    </location>
</feature>
<reference evidence="2" key="2">
    <citation type="submission" date="2020-09" db="EMBL/GenBank/DDBJ databases">
        <authorList>
            <person name="Sun Q."/>
            <person name="Zhou Y."/>
        </authorList>
    </citation>
    <scope>NUCLEOTIDE SEQUENCE</scope>
    <source>
        <strain evidence="2">CGMCC 1.15179</strain>
    </source>
</reference>
<protein>
    <submittedName>
        <fullName evidence="2">Uncharacterized protein</fullName>
    </submittedName>
</protein>
<dbReference type="AlphaFoldDB" id="A0A8J2VM31"/>
<gene>
    <name evidence="2" type="ORF">GCM10011571_32740</name>
</gene>
<sequence>MAEVRVEMPVRHIEGNLVFSTNQSVWAYYEIDTYDYAYRSEKEQQKMRARWYAVARQLPYESHIVEIPEFPQLESQLRVPQSGPLVEAAKKQREMTMAVLAEHVKEPTDFRVFIGFKVPRVSRMAIKRRIRRTLYHKWYDLRRYIGTISGLRPYDILEEELFDYQDAEELIAQELSSLLVNKPATTRELQWIYRSSVFRGIGEPTLLEEWKPQKQTITVAGDNQAIRPYPNVIRTLIPGAFEVKEHWLRVKVFDEKDGQEKTSYQAFLYVTYMKEDLKFPGQAEWAYWVQRFKFPVSISCRIRSISNEQAMKELTKTKLRLQNQVKYIRTEGQQTDAYTEEKYLKAVDKEAEYRGKEDQPILYMTVCFCVSAPSEKLLHSRVKEVISHYNRRGIKLQASSGDQFLAFNEFLPGCPQYVKDYELAVVPPSLGGAKRGPYQIVSYGIFGEHGVWEEPCHEPDYLPLGINAPSPSHDHRPERGPRPLAGGTALAERAHQCNYPGIQPGRGQRVHGSLYSVPGCPGTDACERLPDSAPGTETGSSLVSRDPRRSPNSARTRRTLYDARTGALENERHSVVQRPAVLHLLSLCSLGIRGGRGPKDP</sequence>
<accession>A0A8J2VM31</accession>
<reference evidence="2" key="1">
    <citation type="journal article" date="2014" name="Int. J. Syst. Evol. Microbiol.">
        <title>Complete genome sequence of Corynebacterium casei LMG S-19264T (=DSM 44701T), isolated from a smear-ripened cheese.</title>
        <authorList>
            <consortium name="US DOE Joint Genome Institute (JGI-PGF)"/>
            <person name="Walter F."/>
            <person name="Albersmeier A."/>
            <person name="Kalinowski J."/>
            <person name="Ruckert C."/>
        </authorList>
    </citation>
    <scope>NUCLEOTIDE SEQUENCE</scope>
    <source>
        <strain evidence="2">CGMCC 1.15179</strain>
    </source>
</reference>
<name>A0A8J2VM31_9BACL</name>
<evidence type="ECO:0000313" key="2">
    <source>
        <dbReference type="EMBL" id="GGE28081.1"/>
    </source>
</evidence>